<evidence type="ECO:0000313" key="3">
    <source>
        <dbReference type="Proteomes" id="UP001164929"/>
    </source>
</evidence>
<comment type="caution">
    <text evidence="2">The sequence shown here is derived from an EMBL/GenBank/DDBJ whole genome shotgun (WGS) entry which is preliminary data.</text>
</comment>
<evidence type="ECO:0000256" key="1">
    <source>
        <dbReference type="SAM" id="SignalP"/>
    </source>
</evidence>
<dbReference type="EMBL" id="JAQIZT010000002">
    <property type="protein sequence ID" value="KAJ7009052.1"/>
    <property type="molecule type" value="Genomic_DNA"/>
</dbReference>
<keyword evidence="3" id="KW-1185">Reference proteome</keyword>
<feature type="chain" id="PRO_5042016605" evidence="1">
    <location>
        <begin position="27"/>
        <end position="65"/>
    </location>
</feature>
<accession>A0AAD6WE61</accession>
<reference evidence="2" key="1">
    <citation type="journal article" date="2023" name="Mol. Ecol. Resour.">
        <title>Chromosome-level genome assembly of a triploid poplar Populus alba 'Berolinensis'.</title>
        <authorList>
            <person name="Chen S."/>
            <person name="Yu Y."/>
            <person name="Wang X."/>
            <person name="Wang S."/>
            <person name="Zhang T."/>
            <person name="Zhou Y."/>
            <person name="He R."/>
            <person name="Meng N."/>
            <person name="Wang Y."/>
            <person name="Liu W."/>
            <person name="Liu Z."/>
            <person name="Liu J."/>
            <person name="Guo Q."/>
            <person name="Huang H."/>
            <person name="Sederoff R.R."/>
            <person name="Wang G."/>
            <person name="Qu G."/>
            <person name="Chen S."/>
        </authorList>
    </citation>
    <scope>NUCLEOTIDE SEQUENCE</scope>
    <source>
        <strain evidence="2">SC-2020</strain>
    </source>
</reference>
<protein>
    <submittedName>
        <fullName evidence="2">Uncharacterized protein</fullName>
    </submittedName>
</protein>
<name>A0AAD6WE61_9ROSI</name>
<proteinExistence type="predicted"/>
<gene>
    <name evidence="2" type="ORF">NC653_007634</name>
</gene>
<evidence type="ECO:0000313" key="2">
    <source>
        <dbReference type="EMBL" id="KAJ7009052.1"/>
    </source>
</evidence>
<keyword evidence="1" id="KW-0732">Signal</keyword>
<organism evidence="2 3">
    <name type="scientific">Populus alba x Populus x berolinensis</name>
    <dbReference type="NCBI Taxonomy" id="444605"/>
    <lineage>
        <taxon>Eukaryota</taxon>
        <taxon>Viridiplantae</taxon>
        <taxon>Streptophyta</taxon>
        <taxon>Embryophyta</taxon>
        <taxon>Tracheophyta</taxon>
        <taxon>Spermatophyta</taxon>
        <taxon>Magnoliopsida</taxon>
        <taxon>eudicotyledons</taxon>
        <taxon>Gunneridae</taxon>
        <taxon>Pentapetalae</taxon>
        <taxon>rosids</taxon>
        <taxon>fabids</taxon>
        <taxon>Malpighiales</taxon>
        <taxon>Salicaceae</taxon>
        <taxon>Saliceae</taxon>
        <taxon>Populus</taxon>
    </lineage>
</organism>
<sequence>MVEYCFSRLGKSWITLLLLWLGLVTMEKSTGRGAAGTGGLAFLLATWVVQPRRSRCRNVLYGRRS</sequence>
<dbReference type="Proteomes" id="UP001164929">
    <property type="component" value="Chromosome 2"/>
</dbReference>
<dbReference type="AlphaFoldDB" id="A0AAD6WE61"/>
<feature type="signal peptide" evidence="1">
    <location>
        <begin position="1"/>
        <end position="26"/>
    </location>
</feature>